<evidence type="ECO:0000256" key="6">
    <source>
        <dbReference type="ARBA" id="ARBA00023157"/>
    </source>
</evidence>
<evidence type="ECO:0000256" key="2">
    <source>
        <dbReference type="ARBA" id="ARBA00004922"/>
    </source>
</evidence>
<evidence type="ECO:0000313" key="14">
    <source>
        <dbReference type="EMBL" id="KAF2864419.1"/>
    </source>
</evidence>
<dbReference type="GO" id="GO:0016020">
    <property type="term" value="C:membrane"/>
    <property type="evidence" value="ECO:0007669"/>
    <property type="project" value="InterPro"/>
</dbReference>
<comment type="catalytic activity">
    <reaction evidence="10">
        <text>N(4)-(alpha-D-Man-(1-&gt;2)-alpha-D-Man-(1-&gt;2)-alpha-D-Man-(1-&gt;3)-[alpha-D-Man-(1-&gt;2)-alpha-D-Man-(1-&gt;3)-[alpha-D-Man-(1-&gt;2)-alpha-D-Man-(1-&gt;6)]-alpha-D-Man-(1-&gt;6)]-beta-D-Man-(1-&gt;4)-beta-D-GlcNAc-(1-&gt;4)-beta-D-GlcNAc)-L-asparaginyl-[protein] (N-glucan mannose isomer 9A1,2,3B1,2,3) + 4 H2O = N(4)-(alpha-D-Man-(1-&gt;3)-[alpha-D-Man-(1-&gt;3)-[alpha-D-Man-(1-&gt;6)]-alpha-D-Man-(1-&gt;6)]-beta-D-Man-(1-&gt;4)-beta-D-GlcNAc-(1-&gt;4)-beta-D-GlcNAc)-L-asparaginyl-[protein] (N-glucan mannose isomer 5A1,2) + 4 beta-D-mannose</text>
        <dbReference type="Rhea" id="RHEA:56008"/>
        <dbReference type="Rhea" id="RHEA-COMP:14356"/>
        <dbReference type="Rhea" id="RHEA-COMP:14367"/>
        <dbReference type="ChEBI" id="CHEBI:15377"/>
        <dbReference type="ChEBI" id="CHEBI:28563"/>
        <dbReference type="ChEBI" id="CHEBI:59087"/>
        <dbReference type="ChEBI" id="CHEBI:139493"/>
        <dbReference type="EC" id="3.2.1.113"/>
    </reaction>
</comment>
<keyword evidence="12" id="KW-0479">Metal-binding</keyword>
<evidence type="ECO:0000256" key="1">
    <source>
        <dbReference type="ARBA" id="ARBA00001913"/>
    </source>
</evidence>
<comment type="catalytic activity">
    <reaction evidence="9">
        <text>N(4)-(alpha-D-Man-(1-&gt;2)-alpha-D-Man-(1-&gt;2)-alpha-D-Man-(1-&gt;3)-[alpha-D-Man-(1-&gt;3)-[alpha-D-Man-(1-&gt;2)-alpha-D-Man-(1-&gt;6)]-alpha-D-Man-(1-&gt;6)]-beta-D-Man-(1-&gt;4)-beta-D-GlcNAc-(1-&gt;4)-beta-D-GlcNAc)-L-asparaginyl-[protein] (N-glucan mannose isomer 8A1,2,3B1,3) + 3 H2O = N(4)-(alpha-D-Man-(1-&gt;3)-[alpha-D-Man-(1-&gt;3)-[alpha-D-Man-(1-&gt;6)]-alpha-D-Man-(1-&gt;6)]-beta-D-Man-(1-&gt;4)-beta-D-GlcNAc-(1-&gt;4)-beta-D-GlcNAc)-L-asparaginyl-[protein] (N-glucan mannose isomer 5A1,2) + 3 beta-D-mannose</text>
        <dbReference type="Rhea" id="RHEA:56028"/>
        <dbReference type="Rhea" id="RHEA-COMP:14358"/>
        <dbReference type="Rhea" id="RHEA-COMP:14367"/>
        <dbReference type="ChEBI" id="CHEBI:15377"/>
        <dbReference type="ChEBI" id="CHEBI:28563"/>
        <dbReference type="ChEBI" id="CHEBI:59087"/>
        <dbReference type="ChEBI" id="CHEBI:60628"/>
        <dbReference type="EC" id="3.2.1.113"/>
    </reaction>
</comment>
<dbReference type="SUPFAM" id="SSF48225">
    <property type="entry name" value="Seven-hairpin glycosidases"/>
    <property type="match status" value="1"/>
</dbReference>
<keyword evidence="15" id="KW-1185">Reference proteome</keyword>
<organism evidence="14 15">
    <name type="scientific">Piedraia hortae CBS 480.64</name>
    <dbReference type="NCBI Taxonomy" id="1314780"/>
    <lineage>
        <taxon>Eukaryota</taxon>
        <taxon>Fungi</taxon>
        <taxon>Dikarya</taxon>
        <taxon>Ascomycota</taxon>
        <taxon>Pezizomycotina</taxon>
        <taxon>Dothideomycetes</taxon>
        <taxon>Dothideomycetidae</taxon>
        <taxon>Capnodiales</taxon>
        <taxon>Piedraiaceae</taxon>
        <taxon>Piedraia</taxon>
    </lineage>
</organism>
<dbReference type="PANTHER" id="PTHR11742">
    <property type="entry name" value="MANNOSYL-OLIGOSACCHARIDE ALPHA-1,2-MANNOSIDASE-RELATED"/>
    <property type="match status" value="1"/>
</dbReference>
<dbReference type="FunFam" id="1.50.10.10:FF:000047">
    <property type="entry name" value="Mannosyl-oligosaccharide alpha-1,2-mannosidase"/>
    <property type="match status" value="1"/>
</dbReference>
<dbReference type="OrthoDB" id="8118055at2759"/>
<feature type="active site" description="Proton donor" evidence="11">
    <location>
        <position position="61"/>
    </location>
</feature>
<keyword evidence="6" id="KW-1015">Disulfide bond</keyword>
<name>A0A6A7CBK4_9PEZI</name>
<feature type="binding site" evidence="12">
    <location>
        <position position="440"/>
    </location>
    <ligand>
        <name>Ca(2+)</name>
        <dbReference type="ChEBI" id="CHEBI:29108"/>
    </ligand>
</feature>
<feature type="active site" description="Proton donor" evidence="11">
    <location>
        <position position="314"/>
    </location>
</feature>
<dbReference type="GO" id="GO:0036503">
    <property type="term" value="P:ERAD pathway"/>
    <property type="evidence" value="ECO:0007669"/>
    <property type="project" value="UniProtKB-ARBA"/>
</dbReference>
<comment type="cofactor">
    <cofactor evidence="1 12">
        <name>Ca(2+)</name>
        <dbReference type="ChEBI" id="CHEBI:29108"/>
    </cofactor>
</comment>
<sequence>MHPVSNTCDDDFGGWGATTIDSLTTAIMFGAEDVVKRILQFISTVDFHSVAGDGTSIQFFEVTIRHLGAMLSAHDLLDGPYKHMVPDAELRQGLYDQTVRLGDVLACAFDTPSGVPRNWVDPAACKTDGGSSNTVAGAGSMILEFAKLSEITKKPDYAAKAQKAQSYLLSPFPPENEPYPGLLGSYINVKAGEVMGKSGSWGALSDSFYEYLLKAYQYDPSTYGSYLDRWKLAADSTIRHIASHALGHDRLTFLPSWDDQMLTYSMDSLSWFAGGNFILGGMLTENATLTKFGLSIAEAAHFVYGSTATGLGGEHIIWSPDCREPWSDKPCDKSSSIRLRDGTFKLRPEVVETWYYAYRATGDLKYQDWAWAAFEAMLAYCRTETGFSAISNVDVVDGGEKLDVQESFLFAEMLKYIWLIHDDGSKAIHAGAKSEWVFNTEAHPFRVI</sequence>
<dbReference type="Proteomes" id="UP000799421">
    <property type="component" value="Unassembled WGS sequence"/>
</dbReference>
<evidence type="ECO:0000256" key="4">
    <source>
        <dbReference type="ARBA" id="ARBA00022729"/>
    </source>
</evidence>
<comment type="pathway">
    <text evidence="2">Protein modification; protein glycosylation.</text>
</comment>
<dbReference type="PANTHER" id="PTHR11742:SF101">
    <property type="entry name" value="MANNOSYL-OLIGOSACCHARIDE ALPHA-1,2-MANNOSIDASE 1B"/>
    <property type="match status" value="1"/>
</dbReference>
<evidence type="ECO:0000256" key="12">
    <source>
        <dbReference type="PIRSR" id="PIRSR601382-2"/>
    </source>
</evidence>
<dbReference type="InterPro" id="IPR012341">
    <property type="entry name" value="6hp_glycosidase-like_sf"/>
</dbReference>
<evidence type="ECO:0000313" key="15">
    <source>
        <dbReference type="Proteomes" id="UP000799421"/>
    </source>
</evidence>
<evidence type="ECO:0000256" key="5">
    <source>
        <dbReference type="ARBA" id="ARBA00022801"/>
    </source>
</evidence>
<dbReference type="InterPro" id="IPR001382">
    <property type="entry name" value="Glyco_hydro_47"/>
</dbReference>
<feature type="active site" evidence="11">
    <location>
        <position position="206"/>
    </location>
</feature>
<evidence type="ECO:0000256" key="9">
    <source>
        <dbReference type="ARBA" id="ARBA00047669"/>
    </source>
</evidence>
<evidence type="ECO:0000256" key="13">
    <source>
        <dbReference type="RuleBase" id="RU361193"/>
    </source>
</evidence>
<proteinExistence type="inferred from homology"/>
<evidence type="ECO:0000256" key="11">
    <source>
        <dbReference type="PIRSR" id="PIRSR601382-1"/>
    </source>
</evidence>
<dbReference type="GO" id="GO:0004571">
    <property type="term" value="F:mannosyl-oligosaccharide 1,2-alpha-mannosidase activity"/>
    <property type="evidence" value="ECO:0007669"/>
    <property type="project" value="UniProtKB-EC"/>
</dbReference>
<keyword evidence="12" id="KW-0106">Calcium</keyword>
<dbReference type="UniPathway" id="UPA00378"/>
<dbReference type="PRINTS" id="PR00747">
    <property type="entry name" value="GLYHDRLASE47"/>
</dbReference>
<dbReference type="EC" id="3.2.1.-" evidence="13"/>
<dbReference type="Gene3D" id="1.50.10.10">
    <property type="match status" value="1"/>
</dbReference>
<evidence type="ECO:0000256" key="10">
    <source>
        <dbReference type="ARBA" id="ARBA00048605"/>
    </source>
</evidence>
<evidence type="ECO:0000256" key="8">
    <source>
        <dbReference type="ARBA" id="ARBA00023295"/>
    </source>
</evidence>
<dbReference type="InterPro" id="IPR050749">
    <property type="entry name" value="Glycosyl_Hydrolase_47"/>
</dbReference>
<dbReference type="GO" id="GO:0005509">
    <property type="term" value="F:calcium ion binding"/>
    <property type="evidence" value="ECO:0007669"/>
    <property type="project" value="InterPro"/>
</dbReference>
<keyword evidence="8 13" id="KW-0326">Glycosidase</keyword>
<reference evidence="14" key="1">
    <citation type="journal article" date="2020" name="Stud. Mycol.">
        <title>101 Dothideomycetes genomes: a test case for predicting lifestyles and emergence of pathogens.</title>
        <authorList>
            <person name="Haridas S."/>
            <person name="Albert R."/>
            <person name="Binder M."/>
            <person name="Bloem J."/>
            <person name="Labutti K."/>
            <person name="Salamov A."/>
            <person name="Andreopoulos B."/>
            <person name="Baker S."/>
            <person name="Barry K."/>
            <person name="Bills G."/>
            <person name="Bluhm B."/>
            <person name="Cannon C."/>
            <person name="Castanera R."/>
            <person name="Culley D."/>
            <person name="Daum C."/>
            <person name="Ezra D."/>
            <person name="Gonzalez J."/>
            <person name="Henrissat B."/>
            <person name="Kuo A."/>
            <person name="Liang C."/>
            <person name="Lipzen A."/>
            <person name="Lutzoni F."/>
            <person name="Magnuson J."/>
            <person name="Mondo S."/>
            <person name="Nolan M."/>
            <person name="Ohm R."/>
            <person name="Pangilinan J."/>
            <person name="Park H.-J."/>
            <person name="Ramirez L."/>
            <person name="Alfaro M."/>
            <person name="Sun H."/>
            <person name="Tritt A."/>
            <person name="Yoshinaga Y."/>
            <person name="Zwiers L.-H."/>
            <person name="Turgeon B."/>
            <person name="Goodwin S."/>
            <person name="Spatafora J."/>
            <person name="Crous P."/>
            <person name="Grigoriev I."/>
        </authorList>
    </citation>
    <scope>NUCLEOTIDE SEQUENCE</scope>
    <source>
        <strain evidence="14">CBS 480.64</strain>
    </source>
</reference>
<gene>
    <name evidence="14" type="ORF">K470DRAFT_267268</name>
</gene>
<dbReference type="Pfam" id="PF01532">
    <property type="entry name" value="Glyco_hydro_47"/>
    <property type="match status" value="1"/>
</dbReference>
<keyword evidence="4" id="KW-0732">Signal</keyword>
<keyword evidence="7" id="KW-0325">Glycoprotein</keyword>
<dbReference type="GO" id="GO:0005975">
    <property type="term" value="P:carbohydrate metabolic process"/>
    <property type="evidence" value="ECO:0007669"/>
    <property type="project" value="InterPro"/>
</dbReference>
<protein>
    <recommendedName>
        <fullName evidence="13">alpha-1,2-Mannosidase</fullName>
        <ecNumber evidence="13">3.2.1.-</ecNumber>
    </recommendedName>
</protein>
<evidence type="ECO:0000256" key="7">
    <source>
        <dbReference type="ARBA" id="ARBA00023180"/>
    </source>
</evidence>
<dbReference type="EMBL" id="MU005957">
    <property type="protein sequence ID" value="KAF2864419.1"/>
    <property type="molecule type" value="Genomic_DNA"/>
</dbReference>
<dbReference type="InterPro" id="IPR036026">
    <property type="entry name" value="Seven-hairpin_glycosidases"/>
</dbReference>
<comment type="similarity">
    <text evidence="3 13">Belongs to the glycosyl hydrolase 47 family.</text>
</comment>
<evidence type="ECO:0000256" key="3">
    <source>
        <dbReference type="ARBA" id="ARBA00007658"/>
    </source>
</evidence>
<dbReference type="AlphaFoldDB" id="A0A6A7CBK4"/>
<dbReference type="GO" id="GO:0005783">
    <property type="term" value="C:endoplasmic reticulum"/>
    <property type="evidence" value="ECO:0007669"/>
    <property type="project" value="TreeGrafter"/>
</dbReference>
<keyword evidence="5 13" id="KW-0378">Hydrolase</keyword>
<feature type="active site" evidence="11">
    <location>
        <position position="349"/>
    </location>
</feature>
<accession>A0A6A7CBK4</accession>